<dbReference type="PROSITE" id="PS50110">
    <property type="entry name" value="RESPONSE_REGULATORY"/>
    <property type="match status" value="1"/>
</dbReference>
<dbReference type="Gene3D" id="3.40.50.2300">
    <property type="match status" value="1"/>
</dbReference>
<reference evidence="4" key="1">
    <citation type="journal article" date="2019" name="Int. J. Syst. Evol. Microbiol.">
        <title>The Global Catalogue of Microorganisms (GCM) 10K type strain sequencing project: providing services to taxonomists for standard genome sequencing and annotation.</title>
        <authorList>
            <consortium name="The Broad Institute Genomics Platform"/>
            <consortium name="The Broad Institute Genome Sequencing Center for Infectious Disease"/>
            <person name="Wu L."/>
            <person name="Ma J."/>
        </authorList>
    </citation>
    <scope>NUCLEOTIDE SEQUENCE [LARGE SCALE GENOMIC DNA]</scope>
    <source>
        <strain evidence="4">JCM 17919</strain>
    </source>
</reference>
<dbReference type="PANTHER" id="PTHR44520:SF1">
    <property type="entry name" value="TWO-COMPONENT SYSTEM REGULATORY PROTEIN"/>
    <property type="match status" value="1"/>
</dbReference>
<dbReference type="Proteomes" id="UP001501725">
    <property type="component" value="Unassembled WGS sequence"/>
</dbReference>
<dbReference type="SUPFAM" id="SSF52172">
    <property type="entry name" value="CheY-like"/>
    <property type="match status" value="1"/>
</dbReference>
<dbReference type="PANTHER" id="PTHR44520">
    <property type="entry name" value="RESPONSE REGULATOR RCP1-RELATED"/>
    <property type="match status" value="1"/>
</dbReference>
<keyword evidence="4" id="KW-1185">Reference proteome</keyword>
<dbReference type="InterPro" id="IPR001789">
    <property type="entry name" value="Sig_transdc_resp-reg_receiver"/>
</dbReference>
<dbReference type="SMART" id="SM00448">
    <property type="entry name" value="REC"/>
    <property type="match status" value="1"/>
</dbReference>
<dbReference type="InterPro" id="IPR011006">
    <property type="entry name" value="CheY-like_superfamily"/>
</dbReference>
<evidence type="ECO:0000256" key="1">
    <source>
        <dbReference type="PROSITE-ProRule" id="PRU00169"/>
    </source>
</evidence>
<comment type="caution">
    <text evidence="3">The sequence shown here is derived from an EMBL/GenBank/DDBJ whole genome shotgun (WGS) entry which is preliminary data.</text>
</comment>
<name>A0ABP8H327_9BACT</name>
<organism evidence="3 4">
    <name type="scientific">Flaviaesturariibacter amylovorans</name>
    <dbReference type="NCBI Taxonomy" id="1084520"/>
    <lineage>
        <taxon>Bacteria</taxon>
        <taxon>Pseudomonadati</taxon>
        <taxon>Bacteroidota</taxon>
        <taxon>Chitinophagia</taxon>
        <taxon>Chitinophagales</taxon>
        <taxon>Chitinophagaceae</taxon>
        <taxon>Flaviaestuariibacter</taxon>
    </lineage>
</organism>
<dbReference type="InterPro" id="IPR052893">
    <property type="entry name" value="TCS_response_regulator"/>
</dbReference>
<feature type="domain" description="Response regulatory" evidence="2">
    <location>
        <begin position="16"/>
        <end position="138"/>
    </location>
</feature>
<dbReference type="EMBL" id="BAABGY010000007">
    <property type="protein sequence ID" value="GAA4333333.1"/>
    <property type="molecule type" value="Genomic_DNA"/>
</dbReference>
<evidence type="ECO:0000313" key="4">
    <source>
        <dbReference type="Proteomes" id="UP001501725"/>
    </source>
</evidence>
<keyword evidence="1" id="KW-0597">Phosphoprotein</keyword>
<sequence length="147" mass="16256">MNPNHSFSAEERLPVRIFLAEDDVDDQELLIEAMAMHLPGATVQVASNGKKALTILLSLPDYELPTLIIVDYNLPEVNGSEILKALNAEPRFASIPKLVWSTSNSSLYRQICLDLGARAYFVKPSDIKGIERMAREMLALSDLVPSS</sequence>
<protein>
    <recommendedName>
        <fullName evidence="2">Response regulatory domain-containing protein</fullName>
    </recommendedName>
</protein>
<proteinExistence type="predicted"/>
<evidence type="ECO:0000313" key="3">
    <source>
        <dbReference type="EMBL" id="GAA4333333.1"/>
    </source>
</evidence>
<feature type="modified residue" description="4-aspartylphosphate" evidence="1">
    <location>
        <position position="71"/>
    </location>
</feature>
<dbReference type="Pfam" id="PF00072">
    <property type="entry name" value="Response_reg"/>
    <property type="match status" value="1"/>
</dbReference>
<gene>
    <name evidence="3" type="ORF">GCM10023184_26440</name>
</gene>
<accession>A0ABP8H327</accession>
<evidence type="ECO:0000259" key="2">
    <source>
        <dbReference type="PROSITE" id="PS50110"/>
    </source>
</evidence>